<accession>A0A098EJ11</accession>
<dbReference type="GO" id="GO:0005524">
    <property type="term" value="F:ATP binding"/>
    <property type="evidence" value="ECO:0007669"/>
    <property type="project" value="UniProtKB-KW"/>
</dbReference>
<dbReference type="STRING" id="1499687.BN1080_00193"/>
<dbReference type="PANTHER" id="PTHR45453:SF1">
    <property type="entry name" value="PHOSPHATE REGULON SENSOR PROTEIN PHOR"/>
    <property type="match status" value="1"/>
</dbReference>
<dbReference type="CDD" id="cd00075">
    <property type="entry name" value="HATPase"/>
    <property type="match status" value="1"/>
</dbReference>
<feature type="region of interest" description="Disordered" evidence="11">
    <location>
        <begin position="64"/>
        <end position="83"/>
    </location>
</feature>
<comment type="catalytic activity">
    <reaction evidence="1">
        <text>ATP + protein L-histidine = ADP + protein N-phospho-L-histidine.</text>
        <dbReference type="EC" id="2.7.13.3"/>
    </reaction>
</comment>
<evidence type="ECO:0000256" key="2">
    <source>
        <dbReference type="ARBA" id="ARBA00004651"/>
    </source>
</evidence>
<name>A0A098EJ11_9BACL</name>
<dbReference type="FunFam" id="1.10.287.130:FF:000001">
    <property type="entry name" value="Two-component sensor histidine kinase"/>
    <property type="match status" value="1"/>
</dbReference>
<evidence type="ECO:0000256" key="1">
    <source>
        <dbReference type="ARBA" id="ARBA00000085"/>
    </source>
</evidence>
<sequence>MNRKSIFRKQQLRFMILNLLAFTVIFTIFGIIIFNQVQATLFSKTDEEILNFKEMLEENLLSSDRIPPLNEGPREPVASNPERNNPNPRIILLHWNDEGNIINEVQIGTLLYENYFEDFTLDAENLDSFTNITFDESYTFRYLLYEDENPDDEIAYTQLLVNIDPEQTIIDNFGRLLIICSLIFIMLSITASYFLSKKMVKPIIQSWDRQAEFVENASHELRTPLSIIQNKLELLLTEPQAKIMNKFENIALSLSETRRLSKLTSDLLTLARADSADVQLVKQSIEVDSFVQKTATPYKEIAESQEKHLWLDLNTQANMEADESRIHQLLVILLDNALKYTEEKDSIGVKTYMEDQKVVIEVSDTGVGISDESISHIFDRFYREDKARSRETGGMGLGLSIAQWIVESHSGIISAASNNQQGTTFKVKLPK</sequence>
<reference evidence="14 15" key="1">
    <citation type="submission" date="2014-09" db="EMBL/GenBank/DDBJ databases">
        <authorList>
            <person name="Urmite Genomes Urmite Genomes"/>
        </authorList>
    </citation>
    <scope>NUCLEOTIDE SEQUENCE [LARGE SCALE GENOMIC DNA]</scope>
    <source>
        <strain evidence="14 15">ES2</strain>
    </source>
</reference>
<dbReference type="SUPFAM" id="SSF47384">
    <property type="entry name" value="Homodimeric domain of signal transducing histidine kinase"/>
    <property type="match status" value="1"/>
</dbReference>
<keyword evidence="10 12" id="KW-0472">Membrane</keyword>
<organism evidence="14 15">
    <name type="scientific">Planococcus massiliensis</name>
    <dbReference type="NCBI Taxonomy" id="1499687"/>
    <lineage>
        <taxon>Bacteria</taxon>
        <taxon>Bacillati</taxon>
        <taxon>Bacillota</taxon>
        <taxon>Bacilli</taxon>
        <taxon>Bacillales</taxon>
        <taxon>Caryophanaceae</taxon>
        <taxon>Planococcus</taxon>
    </lineage>
</organism>
<dbReference type="EMBL" id="CCXS01000001">
    <property type="protein sequence ID" value="CEG21286.1"/>
    <property type="molecule type" value="Genomic_DNA"/>
</dbReference>
<keyword evidence="9" id="KW-0902">Two-component regulatory system</keyword>
<keyword evidence="4" id="KW-0597">Phosphoprotein</keyword>
<dbReference type="InterPro" id="IPR050351">
    <property type="entry name" value="BphY/WalK/GraS-like"/>
</dbReference>
<dbReference type="PANTHER" id="PTHR45453">
    <property type="entry name" value="PHOSPHATE REGULON SENSOR PROTEIN PHOR"/>
    <property type="match status" value="1"/>
</dbReference>
<evidence type="ECO:0000256" key="6">
    <source>
        <dbReference type="ARBA" id="ARBA00022741"/>
    </source>
</evidence>
<keyword evidence="15" id="KW-1185">Reference proteome</keyword>
<dbReference type="Pfam" id="PF02518">
    <property type="entry name" value="HATPase_c"/>
    <property type="match status" value="1"/>
</dbReference>
<evidence type="ECO:0000313" key="15">
    <source>
        <dbReference type="Proteomes" id="UP000043699"/>
    </source>
</evidence>
<evidence type="ECO:0000256" key="5">
    <source>
        <dbReference type="ARBA" id="ARBA00022679"/>
    </source>
</evidence>
<feature type="transmembrane region" description="Helical" evidence="12">
    <location>
        <begin position="173"/>
        <end position="195"/>
    </location>
</feature>
<dbReference type="AlphaFoldDB" id="A0A098EJ11"/>
<evidence type="ECO:0000256" key="4">
    <source>
        <dbReference type="ARBA" id="ARBA00022553"/>
    </source>
</evidence>
<keyword evidence="12" id="KW-0812">Transmembrane</keyword>
<dbReference type="Gene3D" id="3.30.565.10">
    <property type="entry name" value="Histidine kinase-like ATPase, C-terminal domain"/>
    <property type="match status" value="1"/>
</dbReference>
<dbReference type="SMART" id="SM00388">
    <property type="entry name" value="HisKA"/>
    <property type="match status" value="1"/>
</dbReference>
<dbReference type="InterPro" id="IPR003594">
    <property type="entry name" value="HATPase_dom"/>
</dbReference>
<evidence type="ECO:0000256" key="8">
    <source>
        <dbReference type="ARBA" id="ARBA00022840"/>
    </source>
</evidence>
<feature type="domain" description="Histidine kinase" evidence="13">
    <location>
        <begin position="216"/>
        <end position="431"/>
    </location>
</feature>
<keyword evidence="7 14" id="KW-0418">Kinase</keyword>
<gene>
    <name evidence="14" type="primary">arlS_1</name>
    <name evidence="14" type="ORF">BN1080_00193</name>
</gene>
<dbReference type="Pfam" id="PF00512">
    <property type="entry name" value="HisKA"/>
    <property type="match status" value="1"/>
</dbReference>
<dbReference type="InterPro" id="IPR005467">
    <property type="entry name" value="His_kinase_dom"/>
</dbReference>
<evidence type="ECO:0000256" key="3">
    <source>
        <dbReference type="ARBA" id="ARBA00012438"/>
    </source>
</evidence>
<dbReference type="InterPro" id="IPR036890">
    <property type="entry name" value="HATPase_C_sf"/>
</dbReference>
<proteinExistence type="predicted"/>
<comment type="subcellular location">
    <subcellularLocation>
        <location evidence="2">Cell membrane</location>
        <topology evidence="2">Multi-pass membrane protein</topology>
    </subcellularLocation>
</comment>
<keyword evidence="12" id="KW-1133">Transmembrane helix</keyword>
<evidence type="ECO:0000256" key="11">
    <source>
        <dbReference type="SAM" id="MobiDB-lite"/>
    </source>
</evidence>
<dbReference type="CDD" id="cd00082">
    <property type="entry name" value="HisKA"/>
    <property type="match status" value="1"/>
</dbReference>
<evidence type="ECO:0000256" key="9">
    <source>
        <dbReference type="ARBA" id="ARBA00023012"/>
    </source>
</evidence>
<dbReference type="GO" id="GO:0000155">
    <property type="term" value="F:phosphorelay sensor kinase activity"/>
    <property type="evidence" value="ECO:0007669"/>
    <property type="project" value="InterPro"/>
</dbReference>
<dbReference type="OrthoDB" id="9813151at2"/>
<dbReference type="InterPro" id="IPR003661">
    <property type="entry name" value="HisK_dim/P_dom"/>
</dbReference>
<dbReference type="SMART" id="SM00387">
    <property type="entry name" value="HATPase_c"/>
    <property type="match status" value="1"/>
</dbReference>
<evidence type="ECO:0000256" key="10">
    <source>
        <dbReference type="ARBA" id="ARBA00023136"/>
    </source>
</evidence>
<dbReference type="FunFam" id="3.30.565.10:FF:000006">
    <property type="entry name" value="Sensor histidine kinase WalK"/>
    <property type="match status" value="1"/>
</dbReference>
<feature type="transmembrane region" description="Helical" evidence="12">
    <location>
        <begin position="12"/>
        <end position="34"/>
    </location>
</feature>
<evidence type="ECO:0000259" key="13">
    <source>
        <dbReference type="PROSITE" id="PS50109"/>
    </source>
</evidence>
<evidence type="ECO:0000256" key="12">
    <source>
        <dbReference type="SAM" id="Phobius"/>
    </source>
</evidence>
<dbReference type="GO" id="GO:0004721">
    <property type="term" value="F:phosphoprotein phosphatase activity"/>
    <property type="evidence" value="ECO:0007669"/>
    <property type="project" value="TreeGrafter"/>
</dbReference>
<dbReference type="InterPro" id="IPR004358">
    <property type="entry name" value="Sig_transdc_His_kin-like_C"/>
</dbReference>
<dbReference type="PRINTS" id="PR00344">
    <property type="entry name" value="BCTRLSENSOR"/>
</dbReference>
<dbReference type="SUPFAM" id="SSF55874">
    <property type="entry name" value="ATPase domain of HSP90 chaperone/DNA topoisomerase II/histidine kinase"/>
    <property type="match status" value="1"/>
</dbReference>
<dbReference type="PROSITE" id="PS50109">
    <property type="entry name" value="HIS_KIN"/>
    <property type="match status" value="1"/>
</dbReference>
<keyword evidence="8" id="KW-0067">ATP-binding</keyword>
<keyword evidence="6" id="KW-0547">Nucleotide-binding</keyword>
<protein>
    <recommendedName>
        <fullName evidence="3">histidine kinase</fullName>
        <ecNumber evidence="3">2.7.13.3</ecNumber>
    </recommendedName>
</protein>
<dbReference type="Gene3D" id="1.10.287.130">
    <property type="match status" value="1"/>
</dbReference>
<dbReference type="Proteomes" id="UP000043699">
    <property type="component" value="Unassembled WGS sequence"/>
</dbReference>
<dbReference type="GO" id="GO:0016036">
    <property type="term" value="P:cellular response to phosphate starvation"/>
    <property type="evidence" value="ECO:0007669"/>
    <property type="project" value="TreeGrafter"/>
</dbReference>
<evidence type="ECO:0000313" key="14">
    <source>
        <dbReference type="EMBL" id="CEG21286.1"/>
    </source>
</evidence>
<keyword evidence="5" id="KW-0808">Transferase</keyword>
<dbReference type="InterPro" id="IPR036097">
    <property type="entry name" value="HisK_dim/P_sf"/>
</dbReference>
<dbReference type="GO" id="GO:0005886">
    <property type="term" value="C:plasma membrane"/>
    <property type="evidence" value="ECO:0007669"/>
    <property type="project" value="UniProtKB-SubCell"/>
</dbReference>
<evidence type="ECO:0000256" key="7">
    <source>
        <dbReference type="ARBA" id="ARBA00022777"/>
    </source>
</evidence>
<dbReference type="EC" id="2.7.13.3" evidence="3"/>